<organism evidence="2 3">
    <name type="scientific">Gryllotalpicola koreensis</name>
    <dbReference type="NCBI Taxonomy" id="993086"/>
    <lineage>
        <taxon>Bacteria</taxon>
        <taxon>Bacillati</taxon>
        <taxon>Actinomycetota</taxon>
        <taxon>Actinomycetes</taxon>
        <taxon>Micrococcales</taxon>
        <taxon>Microbacteriaceae</taxon>
        <taxon>Gryllotalpicola</taxon>
    </lineage>
</organism>
<proteinExistence type="predicted"/>
<comment type="caution">
    <text evidence="2">The sequence shown here is derived from an EMBL/GenBank/DDBJ whole genome shotgun (WGS) entry which is preliminary data.</text>
</comment>
<keyword evidence="1" id="KW-1133">Transmembrane helix</keyword>
<sequence>MGNVFGALHVIFAVFIIGPMALLPHTGLRALRVRDAKQVVNISRSTAIFSWLSLLVFVLGFAAMGAAQGSGHKISFTELWVWLSVVLYAAAFVLSTFVVVPNLRRGAEEIEGAAPAAEGETVRRPAAYSAVAATAGVTTILLVVVVILMAFRP</sequence>
<feature type="transmembrane region" description="Helical" evidence="1">
    <location>
        <begin position="46"/>
        <end position="67"/>
    </location>
</feature>
<gene>
    <name evidence="2" type="ORF">GCM10022287_20600</name>
</gene>
<feature type="transmembrane region" description="Helical" evidence="1">
    <location>
        <begin position="130"/>
        <end position="151"/>
    </location>
</feature>
<keyword evidence="1" id="KW-0812">Transmembrane</keyword>
<name>A0ABP8A100_9MICO</name>
<dbReference type="RefSeq" id="WP_344754047.1">
    <property type="nucleotide sequence ID" value="NZ_BAABBW010000003.1"/>
</dbReference>
<feature type="transmembrane region" description="Helical" evidence="1">
    <location>
        <begin position="6"/>
        <end position="25"/>
    </location>
</feature>
<protein>
    <recommendedName>
        <fullName evidence="4">DUF2269 family protein</fullName>
    </recommendedName>
</protein>
<evidence type="ECO:0000313" key="3">
    <source>
        <dbReference type="Proteomes" id="UP001501079"/>
    </source>
</evidence>
<evidence type="ECO:0000256" key="1">
    <source>
        <dbReference type="SAM" id="Phobius"/>
    </source>
</evidence>
<evidence type="ECO:0008006" key="4">
    <source>
        <dbReference type="Google" id="ProtNLM"/>
    </source>
</evidence>
<keyword evidence="1" id="KW-0472">Membrane</keyword>
<dbReference type="EMBL" id="BAABBW010000003">
    <property type="protein sequence ID" value="GAA4175313.1"/>
    <property type="molecule type" value="Genomic_DNA"/>
</dbReference>
<keyword evidence="3" id="KW-1185">Reference proteome</keyword>
<dbReference type="InterPro" id="IPR018729">
    <property type="entry name" value="DUF2269_transmembrane"/>
</dbReference>
<evidence type="ECO:0000313" key="2">
    <source>
        <dbReference type="EMBL" id="GAA4175313.1"/>
    </source>
</evidence>
<accession>A0ABP8A100</accession>
<dbReference type="Pfam" id="PF10027">
    <property type="entry name" value="DUF2269"/>
    <property type="match status" value="1"/>
</dbReference>
<dbReference type="Proteomes" id="UP001501079">
    <property type="component" value="Unassembled WGS sequence"/>
</dbReference>
<feature type="transmembrane region" description="Helical" evidence="1">
    <location>
        <begin position="79"/>
        <end position="100"/>
    </location>
</feature>
<reference evidence="3" key="1">
    <citation type="journal article" date="2019" name="Int. J. Syst. Evol. Microbiol.">
        <title>The Global Catalogue of Microorganisms (GCM) 10K type strain sequencing project: providing services to taxonomists for standard genome sequencing and annotation.</title>
        <authorList>
            <consortium name="The Broad Institute Genomics Platform"/>
            <consortium name="The Broad Institute Genome Sequencing Center for Infectious Disease"/>
            <person name="Wu L."/>
            <person name="Ma J."/>
        </authorList>
    </citation>
    <scope>NUCLEOTIDE SEQUENCE [LARGE SCALE GENOMIC DNA]</scope>
    <source>
        <strain evidence="3">JCM 17591</strain>
    </source>
</reference>